<comment type="caution">
    <text evidence="1">The sequence shown here is derived from an EMBL/GenBank/DDBJ whole genome shotgun (WGS) entry which is preliminary data.</text>
</comment>
<protein>
    <submittedName>
        <fullName evidence="1">Uncharacterized protein</fullName>
    </submittedName>
</protein>
<reference evidence="1" key="1">
    <citation type="submission" date="2023-05" db="EMBL/GenBank/DDBJ databases">
        <title>Whole genome sequence of Commensalibacter sp.</title>
        <authorList>
            <person name="Charoenyingcharoen P."/>
            <person name="Yukphan P."/>
        </authorList>
    </citation>
    <scope>NUCLEOTIDE SEQUENCE</scope>
    <source>
        <strain evidence="1">TBRC 10068</strain>
    </source>
</reference>
<gene>
    <name evidence="1" type="ORF">QJV33_07110</name>
</gene>
<sequence length="115" mass="13627">MREKFSAERERMNAAAFSDQAQAMLKNMAELEKDQPLKVVFGSLARKTGLNEGQVKRLYYSEWKIIPVHIYAQVTNAYRKFNELAIQNMEHREMILQQRIEQVSKEIEHVFHQFP</sequence>
<evidence type="ECO:0000313" key="1">
    <source>
        <dbReference type="EMBL" id="MDI2113049.1"/>
    </source>
</evidence>
<evidence type="ECO:0000313" key="2">
    <source>
        <dbReference type="Proteomes" id="UP001431775"/>
    </source>
</evidence>
<accession>A0ABT6Q820</accession>
<organism evidence="1 2">
    <name type="scientific">Commensalibacter nepenthis</name>
    <dbReference type="NCBI Taxonomy" id="3043872"/>
    <lineage>
        <taxon>Bacteria</taxon>
        <taxon>Pseudomonadati</taxon>
        <taxon>Pseudomonadota</taxon>
        <taxon>Alphaproteobacteria</taxon>
        <taxon>Acetobacterales</taxon>
        <taxon>Acetobacteraceae</taxon>
    </lineage>
</organism>
<keyword evidence="2" id="KW-1185">Reference proteome</keyword>
<dbReference type="EMBL" id="JASBAN010000001">
    <property type="protein sequence ID" value="MDI2113049.1"/>
    <property type="molecule type" value="Genomic_DNA"/>
</dbReference>
<dbReference type="Proteomes" id="UP001431775">
    <property type="component" value="Unassembled WGS sequence"/>
</dbReference>
<name>A0ABT6Q820_9PROT</name>
<proteinExistence type="predicted"/>
<dbReference type="RefSeq" id="WP_281462669.1">
    <property type="nucleotide sequence ID" value="NZ_JASBAN010000001.1"/>
</dbReference>